<reference evidence="2" key="1">
    <citation type="submission" date="2014-12" db="EMBL/GenBank/DDBJ databases">
        <title>Genome sequence of Clostridium beijerinckii strain 59B.</title>
        <authorList>
            <person name="Little G.T."/>
            <person name="Minton N.P."/>
        </authorList>
    </citation>
    <scope>NUCLEOTIDE SEQUENCE [LARGE SCALE GENOMIC DNA]</scope>
    <source>
        <strain evidence="2">59B</strain>
    </source>
</reference>
<protein>
    <submittedName>
        <fullName evidence="1">Uncharacterized protein</fullName>
    </submittedName>
</protein>
<evidence type="ECO:0000313" key="2">
    <source>
        <dbReference type="Proteomes" id="UP000031866"/>
    </source>
</evidence>
<dbReference type="STRING" id="1520.LF65_00811"/>
<gene>
    <name evidence="1" type="ORF">LF65_00811</name>
</gene>
<dbReference type="KEGG" id="cbei:LF65_00811"/>
<dbReference type="Proteomes" id="UP000031866">
    <property type="component" value="Chromosome"/>
</dbReference>
<name>A0A0B5QL29_CLOBE</name>
<sequence>MEKEEVELLPAGLITCLLDDKEVRIIKISPEKLTVRVAEEIEKISSIKVAFHKFDENRYEEVIIQDYNIVEKRKEDFSLTYIFSIESQKYSHNVRSAFKKYSNYIMLKAFGDGNEFSKEMVNYPAKLDEEFHKDYLEQKEEWLLGVNYADWDDNIVDSLEIAISLDNDILYEKFMNNHIQTFKIDYLNENFIGGHELFKKDISRIYIGNEFCHNLFPEIKLLKGMMQKAKEERLEITLCFTYMRECYIEKTKDIIEAVYNWCNENNTKIEIVVNDFGMLKLLKDKIDIFKLSLGVLLNKRKKDPRYIYKKGYLENKELIATNSLNSSIFTKFLRECKIERYEYENCGYKISIADGHHSMHIPFYQTNTSQYCPLYAMCTTMDRGNQKLVTECPKYCSDYVFSYPKHLKMVGRYNSLFTFDDTLLKNPKELEYYINSGIDRIVLNFL</sequence>
<dbReference type="EMBL" id="CP010086">
    <property type="protein sequence ID" value="AJG97438.1"/>
    <property type="molecule type" value="Genomic_DNA"/>
</dbReference>
<proteinExistence type="predicted"/>
<organism evidence="1 2">
    <name type="scientific">Clostridium beijerinckii</name>
    <name type="common">Clostridium MP</name>
    <dbReference type="NCBI Taxonomy" id="1520"/>
    <lineage>
        <taxon>Bacteria</taxon>
        <taxon>Bacillati</taxon>
        <taxon>Bacillota</taxon>
        <taxon>Clostridia</taxon>
        <taxon>Eubacteriales</taxon>
        <taxon>Clostridiaceae</taxon>
        <taxon>Clostridium</taxon>
    </lineage>
</organism>
<dbReference type="OrthoDB" id="3176754at2"/>
<dbReference type="RefSeq" id="WP_041894264.1">
    <property type="nucleotide sequence ID" value="NZ_CP010086.2"/>
</dbReference>
<accession>A0A0B5QL29</accession>
<evidence type="ECO:0000313" key="1">
    <source>
        <dbReference type="EMBL" id="AJG97438.1"/>
    </source>
</evidence>
<dbReference type="AlphaFoldDB" id="A0A0B5QL29"/>